<name>A0A928Y4L9_UNCKA</name>
<dbReference type="GO" id="GO:0005829">
    <property type="term" value="C:cytosol"/>
    <property type="evidence" value="ECO:0007669"/>
    <property type="project" value="TreeGrafter"/>
</dbReference>
<dbReference type="SUPFAM" id="SSF52540">
    <property type="entry name" value="P-loop containing nucleoside triphosphate hydrolases"/>
    <property type="match status" value="1"/>
</dbReference>
<protein>
    <recommendedName>
        <fullName evidence="4">Guanylate kinase-like domain-containing protein</fullName>
    </recommendedName>
</protein>
<comment type="similarity">
    <text evidence="1">Belongs to the guanylate kinase family.</text>
</comment>
<keyword evidence="2" id="KW-0808">Transferase</keyword>
<evidence type="ECO:0000313" key="5">
    <source>
        <dbReference type="EMBL" id="MBE7524980.1"/>
    </source>
</evidence>
<comment type="caution">
    <text evidence="5">The sequence shown here is derived from an EMBL/GenBank/DDBJ whole genome shotgun (WGS) entry which is preliminary data.</text>
</comment>
<evidence type="ECO:0000256" key="3">
    <source>
        <dbReference type="ARBA" id="ARBA00022777"/>
    </source>
</evidence>
<feature type="domain" description="Guanylate kinase-like" evidence="4">
    <location>
        <begin position="1"/>
        <end position="187"/>
    </location>
</feature>
<sequence length="189" mass="20964">MIITLTGASGTGKTTIARTLMERLPNALPLMSYTTRSPRPNDLPGDFSFISKQEFDEIASRDEFLWTARVGDTRYATKKEDLKQAFADEGAVRVMILVPERLPNVHAFAKALGMSNHVLSFAIASPGTDILLKRMRERGDDEIAIEKRIAATADFEEKARTAGVPLVWIQDEGDLDKKVSAVLRRIKSS</sequence>
<evidence type="ECO:0000313" key="6">
    <source>
        <dbReference type="Proteomes" id="UP000710385"/>
    </source>
</evidence>
<dbReference type="Pfam" id="PF00625">
    <property type="entry name" value="Guanylate_kin"/>
    <property type="match status" value="1"/>
</dbReference>
<dbReference type="InterPro" id="IPR027417">
    <property type="entry name" value="P-loop_NTPase"/>
</dbReference>
<dbReference type="AlphaFoldDB" id="A0A928Y4L9"/>
<dbReference type="Gene3D" id="3.40.50.300">
    <property type="entry name" value="P-loop containing nucleotide triphosphate hydrolases"/>
    <property type="match status" value="1"/>
</dbReference>
<dbReference type="SMART" id="SM00072">
    <property type="entry name" value="GuKc"/>
    <property type="match status" value="1"/>
</dbReference>
<dbReference type="Proteomes" id="UP000710385">
    <property type="component" value="Unassembled WGS sequence"/>
</dbReference>
<keyword evidence="3" id="KW-0418">Kinase</keyword>
<dbReference type="PANTHER" id="PTHR23117">
    <property type="entry name" value="GUANYLATE KINASE-RELATED"/>
    <property type="match status" value="1"/>
</dbReference>
<dbReference type="InterPro" id="IPR008145">
    <property type="entry name" value="GK/Ca_channel_bsu"/>
</dbReference>
<dbReference type="InterPro" id="IPR008144">
    <property type="entry name" value="Guanylate_kin-like_dom"/>
</dbReference>
<evidence type="ECO:0000256" key="2">
    <source>
        <dbReference type="ARBA" id="ARBA00022679"/>
    </source>
</evidence>
<dbReference type="EMBL" id="JABTTY010000001">
    <property type="protein sequence ID" value="MBE7524980.1"/>
    <property type="molecule type" value="Genomic_DNA"/>
</dbReference>
<dbReference type="PROSITE" id="PS50052">
    <property type="entry name" value="GUANYLATE_KINASE_2"/>
    <property type="match status" value="1"/>
</dbReference>
<evidence type="ECO:0000256" key="1">
    <source>
        <dbReference type="ARBA" id="ARBA00005790"/>
    </source>
</evidence>
<gene>
    <name evidence="5" type="ORF">HS096_01095</name>
</gene>
<accession>A0A928Y4L9</accession>
<organism evidence="5 6">
    <name type="scientific">candidate division WWE3 bacterium</name>
    <dbReference type="NCBI Taxonomy" id="2053526"/>
    <lineage>
        <taxon>Bacteria</taxon>
        <taxon>Katanobacteria</taxon>
    </lineage>
</organism>
<evidence type="ECO:0000259" key="4">
    <source>
        <dbReference type="PROSITE" id="PS50052"/>
    </source>
</evidence>
<proteinExistence type="inferred from homology"/>
<dbReference type="PANTHER" id="PTHR23117:SF13">
    <property type="entry name" value="GUANYLATE KINASE"/>
    <property type="match status" value="1"/>
</dbReference>
<reference evidence="5" key="1">
    <citation type="submission" date="2020-05" db="EMBL/GenBank/DDBJ databases">
        <title>High-Quality Genomes of Partial-Nitritation/Anammox System by Hierarchical Clustering Based Hybrid Assembly.</title>
        <authorList>
            <person name="Liu L."/>
            <person name="Wang Y."/>
            <person name="Che Y."/>
            <person name="Chen Y."/>
            <person name="Xia Y."/>
            <person name="Luo R."/>
            <person name="Cheng S.H."/>
            <person name="Zheng C."/>
            <person name="Zhang T."/>
        </authorList>
    </citation>
    <scope>NUCLEOTIDE SEQUENCE</scope>
    <source>
        <strain evidence="5">H1_PAT1</strain>
    </source>
</reference>
<dbReference type="GO" id="GO:0004385">
    <property type="term" value="F:GMP kinase activity"/>
    <property type="evidence" value="ECO:0007669"/>
    <property type="project" value="TreeGrafter"/>
</dbReference>